<sequence length="128" mass="14116">MRQSVNRGKTISVMETAVELTTFESLIRWTLLLLGGLPLLTYPGMLLASLMGLASQSSIKPAFITRLINQCFLWGSLVYPAVYIPCYLIASDSTASSPLVTAALPLLYLIFLYGCFRFMDIPIKATDD</sequence>
<feature type="transmembrane region" description="Helical" evidence="1">
    <location>
        <begin position="96"/>
        <end position="116"/>
    </location>
</feature>
<keyword evidence="3" id="KW-1185">Reference proteome</keyword>
<protein>
    <submittedName>
        <fullName evidence="2">Uncharacterized protein</fullName>
    </submittedName>
</protein>
<evidence type="ECO:0000313" key="3">
    <source>
        <dbReference type="Proteomes" id="UP000001557"/>
    </source>
</evidence>
<keyword evidence="1" id="KW-0812">Transmembrane</keyword>
<keyword evidence="1" id="KW-0472">Membrane</keyword>
<reference evidence="2 3" key="1">
    <citation type="submission" date="2007-02" db="EMBL/GenBank/DDBJ databases">
        <title>Complete sequence of chromosome of Shewanella baltica OS155.</title>
        <authorList>
            <consortium name="US DOE Joint Genome Institute"/>
            <person name="Copeland A."/>
            <person name="Lucas S."/>
            <person name="Lapidus A."/>
            <person name="Barry K."/>
            <person name="Detter J.C."/>
            <person name="Glavina del Rio T."/>
            <person name="Hammon N."/>
            <person name="Israni S."/>
            <person name="Dalin E."/>
            <person name="Tice H."/>
            <person name="Pitluck S."/>
            <person name="Sims D.R."/>
            <person name="Brettin T."/>
            <person name="Bruce D."/>
            <person name="Han C."/>
            <person name="Tapia R."/>
            <person name="Brainard J."/>
            <person name="Schmutz J."/>
            <person name="Larimer F."/>
            <person name="Land M."/>
            <person name="Hauser L."/>
            <person name="Kyrpides N."/>
            <person name="Mikhailova N."/>
            <person name="Brettar I."/>
            <person name="Klappenbach J."/>
            <person name="Konstantinidis K."/>
            <person name="Rodrigues J."/>
            <person name="Tiedje J."/>
            <person name="Richardson P."/>
        </authorList>
    </citation>
    <scope>NUCLEOTIDE SEQUENCE [LARGE SCALE GENOMIC DNA]</scope>
    <source>
        <strain evidence="3">OS155 / ATCC BAA-1091</strain>
    </source>
</reference>
<organism evidence="2 3">
    <name type="scientific">Shewanella baltica (strain OS155 / ATCC BAA-1091)</name>
    <dbReference type="NCBI Taxonomy" id="325240"/>
    <lineage>
        <taxon>Bacteria</taxon>
        <taxon>Pseudomonadati</taxon>
        <taxon>Pseudomonadota</taxon>
        <taxon>Gammaproteobacteria</taxon>
        <taxon>Alteromonadales</taxon>
        <taxon>Shewanellaceae</taxon>
        <taxon>Shewanella</taxon>
    </lineage>
</organism>
<feature type="transmembrane region" description="Helical" evidence="1">
    <location>
        <begin position="71"/>
        <end position="90"/>
    </location>
</feature>
<dbReference type="AlphaFoldDB" id="A3D9R8"/>
<evidence type="ECO:0000256" key="1">
    <source>
        <dbReference type="SAM" id="Phobius"/>
    </source>
</evidence>
<keyword evidence="1" id="KW-1133">Transmembrane helix</keyword>
<dbReference type="Proteomes" id="UP000001557">
    <property type="component" value="Chromosome"/>
</dbReference>
<dbReference type="STRING" id="325240.Sbal_4015"/>
<proteinExistence type="predicted"/>
<gene>
    <name evidence="2" type="ordered locus">Sbal_4015</name>
</gene>
<feature type="transmembrane region" description="Helical" evidence="1">
    <location>
        <begin position="26"/>
        <end position="50"/>
    </location>
</feature>
<evidence type="ECO:0000313" key="2">
    <source>
        <dbReference type="EMBL" id="ABN63481.1"/>
    </source>
</evidence>
<dbReference type="KEGG" id="sbl:Sbal_4015"/>
<accession>A3D9R8</accession>
<dbReference type="EMBL" id="CP000563">
    <property type="protein sequence ID" value="ABN63481.1"/>
    <property type="molecule type" value="Genomic_DNA"/>
</dbReference>
<dbReference type="HOGENOM" id="CLU_2071517_0_0_6"/>
<name>A3D9R8_SHEB5</name>